<reference evidence="6 7" key="1">
    <citation type="journal article" date="2021" name="PeerJ">
        <title>Analysis of 44 Vibrio anguillarum genomes reveals high genetic diversity.</title>
        <authorList>
            <person name="Hansen M.J."/>
            <person name="Dalsgaard I."/>
        </authorList>
    </citation>
    <scope>NUCLEOTIDE SEQUENCE [LARGE SCALE GENOMIC DNA]</scope>
    <source>
        <strain evidence="6 7">040915-1/1B</strain>
    </source>
</reference>
<proteinExistence type="predicted"/>
<dbReference type="Proteomes" id="UP000726136">
    <property type="component" value="Unassembled WGS sequence"/>
</dbReference>
<name>A0ABR9Z114_VIBAN</name>
<keyword evidence="7" id="KW-1185">Reference proteome</keyword>
<feature type="domain" description="Response regulatory" evidence="4">
    <location>
        <begin position="6"/>
        <end position="119"/>
    </location>
</feature>
<organism evidence="6 7">
    <name type="scientific">Vibrio anguillarum</name>
    <name type="common">Listonella anguillarum</name>
    <dbReference type="NCBI Taxonomy" id="55601"/>
    <lineage>
        <taxon>Bacteria</taxon>
        <taxon>Pseudomonadati</taxon>
        <taxon>Pseudomonadota</taxon>
        <taxon>Gammaproteobacteria</taxon>
        <taxon>Vibrionales</taxon>
        <taxon>Vibrionaceae</taxon>
        <taxon>Vibrio</taxon>
    </lineage>
</organism>
<dbReference type="PROSITE" id="PS51755">
    <property type="entry name" value="OMPR_PHOB"/>
    <property type="match status" value="1"/>
</dbReference>
<dbReference type="Pfam" id="PF00486">
    <property type="entry name" value="Trans_reg_C"/>
    <property type="match status" value="1"/>
</dbReference>
<gene>
    <name evidence="6" type="ORF">EAY46_02915</name>
</gene>
<evidence type="ECO:0000256" key="1">
    <source>
        <dbReference type="ARBA" id="ARBA00023125"/>
    </source>
</evidence>
<dbReference type="Gene3D" id="1.10.10.10">
    <property type="entry name" value="Winged helix-like DNA-binding domain superfamily/Winged helix DNA-binding domain"/>
    <property type="match status" value="1"/>
</dbReference>
<dbReference type="SMART" id="SM00862">
    <property type="entry name" value="Trans_reg_C"/>
    <property type="match status" value="1"/>
</dbReference>
<keyword evidence="2" id="KW-0597">Phosphoprotein</keyword>
<keyword evidence="1 3" id="KW-0238">DNA-binding</keyword>
<accession>A0ABR9Z114</accession>
<feature type="modified residue" description="4-aspartylphosphate" evidence="2">
    <location>
        <position position="55"/>
    </location>
</feature>
<dbReference type="Gene3D" id="3.40.50.2300">
    <property type="match status" value="1"/>
</dbReference>
<dbReference type="RefSeq" id="WP_017046943.1">
    <property type="nucleotide sequence ID" value="NZ_AJYT02000230.1"/>
</dbReference>
<evidence type="ECO:0000256" key="2">
    <source>
        <dbReference type="PROSITE-ProRule" id="PRU00169"/>
    </source>
</evidence>
<protein>
    <submittedName>
        <fullName evidence="6">Response regulator</fullName>
    </submittedName>
</protein>
<dbReference type="CDD" id="cd00383">
    <property type="entry name" value="trans_reg_C"/>
    <property type="match status" value="1"/>
</dbReference>
<feature type="domain" description="OmpR/PhoB-type" evidence="5">
    <location>
        <begin position="130"/>
        <end position="229"/>
    </location>
</feature>
<evidence type="ECO:0000256" key="3">
    <source>
        <dbReference type="PROSITE-ProRule" id="PRU01091"/>
    </source>
</evidence>
<evidence type="ECO:0000259" key="5">
    <source>
        <dbReference type="PROSITE" id="PS51755"/>
    </source>
</evidence>
<dbReference type="InterPro" id="IPR036388">
    <property type="entry name" value="WH-like_DNA-bd_sf"/>
</dbReference>
<dbReference type="InterPro" id="IPR001789">
    <property type="entry name" value="Sig_transdc_resp-reg_receiver"/>
</dbReference>
<dbReference type="EMBL" id="RDPI01000003">
    <property type="protein sequence ID" value="MBF4372038.1"/>
    <property type="molecule type" value="Genomic_DNA"/>
</dbReference>
<dbReference type="SUPFAM" id="SSF52172">
    <property type="entry name" value="CheY-like"/>
    <property type="match status" value="1"/>
</dbReference>
<dbReference type="InterPro" id="IPR001867">
    <property type="entry name" value="OmpR/PhoB-type_DNA-bd"/>
</dbReference>
<dbReference type="PROSITE" id="PS50110">
    <property type="entry name" value="RESPONSE_REGULATORY"/>
    <property type="match status" value="1"/>
</dbReference>
<evidence type="ECO:0000259" key="4">
    <source>
        <dbReference type="PROSITE" id="PS50110"/>
    </source>
</evidence>
<evidence type="ECO:0000313" key="6">
    <source>
        <dbReference type="EMBL" id="MBF4372038.1"/>
    </source>
</evidence>
<dbReference type="Gene3D" id="6.10.250.690">
    <property type="match status" value="1"/>
</dbReference>
<dbReference type="CDD" id="cd17620">
    <property type="entry name" value="REC_OmpR_KdpE-like"/>
    <property type="match status" value="1"/>
</dbReference>
<dbReference type="InterPro" id="IPR011006">
    <property type="entry name" value="CheY-like_superfamily"/>
</dbReference>
<comment type="caution">
    <text evidence="6">The sequence shown here is derived from an EMBL/GenBank/DDBJ whole genome shotgun (WGS) entry which is preliminary data.</text>
</comment>
<dbReference type="InterPro" id="IPR039420">
    <property type="entry name" value="WalR-like"/>
</dbReference>
<evidence type="ECO:0000313" key="7">
    <source>
        <dbReference type="Proteomes" id="UP000726136"/>
    </source>
</evidence>
<dbReference type="PANTHER" id="PTHR48111">
    <property type="entry name" value="REGULATOR OF RPOS"/>
    <property type="match status" value="1"/>
</dbReference>
<feature type="DNA-binding region" description="OmpR/PhoB-type" evidence="3">
    <location>
        <begin position="130"/>
        <end position="229"/>
    </location>
</feature>
<dbReference type="Pfam" id="PF00072">
    <property type="entry name" value="Response_reg"/>
    <property type="match status" value="1"/>
</dbReference>
<dbReference type="PANTHER" id="PTHR48111:SF50">
    <property type="entry name" value="KDP OPERON TRANSCRIPTIONAL REGULATORY PROTEIN KDPE"/>
    <property type="match status" value="1"/>
</dbReference>
<dbReference type="GeneID" id="83858452"/>
<dbReference type="SMART" id="SM00448">
    <property type="entry name" value="REC"/>
    <property type="match status" value="1"/>
</dbReference>
<sequence>MNSEIKILIIEDEAPIQRFLNVLISGYQYQVKTAGTAEQGIALVANWNPHLILLDLGLPDMEGIALTKELRGWTQTPIIVISARDKESDKVQALDAGANDYLIKPFGSEELLARIRVALRQLSQPQPQESVCYQFGQIVVDLAFKQVTKSGEPLKLTKTEYNILKLLVRNMGKVLTHKQILKEVWGSNYIEHHHYVRIHVAQLRHKVEENPAQPKHIITETGVGYRLVEGESDQFAV</sequence>